<dbReference type="OrthoDB" id="9795548at2"/>
<protein>
    <submittedName>
        <fullName evidence="6">Putative ABC transporter ATP-binding protein YxlF</fullName>
        <ecNumber evidence="6">3.6.3.-</ecNumber>
    </submittedName>
</protein>
<dbReference type="PROSITE" id="PS50893">
    <property type="entry name" value="ABC_TRANSPORTER_2"/>
    <property type="match status" value="1"/>
</dbReference>
<dbReference type="GO" id="GO:0016887">
    <property type="term" value="F:ATP hydrolysis activity"/>
    <property type="evidence" value="ECO:0007669"/>
    <property type="project" value="InterPro"/>
</dbReference>
<keyword evidence="2" id="KW-0813">Transport</keyword>
<dbReference type="GO" id="GO:0005524">
    <property type="term" value="F:ATP binding"/>
    <property type="evidence" value="ECO:0007669"/>
    <property type="project" value="UniProtKB-KW"/>
</dbReference>
<evidence type="ECO:0000313" key="6">
    <source>
        <dbReference type="EMBL" id="TWT61086.1"/>
    </source>
</evidence>
<dbReference type="SUPFAM" id="SSF52540">
    <property type="entry name" value="P-loop containing nucleoside triphosphate hydrolases"/>
    <property type="match status" value="1"/>
</dbReference>
<dbReference type="Gene3D" id="3.40.50.300">
    <property type="entry name" value="P-loop containing nucleotide triphosphate hydrolases"/>
    <property type="match status" value="1"/>
</dbReference>
<evidence type="ECO:0000256" key="1">
    <source>
        <dbReference type="ARBA" id="ARBA00005417"/>
    </source>
</evidence>
<keyword evidence="7" id="KW-1185">Reference proteome</keyword>
<evidence type="ECO:0000259" key="5">
    <source>
        <dbReference type="PROSITE" id="PS50893"/>
    </source>
</evidence>
<dbReference type="PANTHER" id="PTHR43335">
    <property type="entry name" value="ABC TRANSPORTER, ATP-BINDING PROTEIN"/>
    <property type="match status" value="1"/>
</dbReference>
<feature type="domain" description="ABC transporter" evidence="5">
    <location>
        <begin position="23"/>
        <end position="252"/>
    </location>
</feature>
<comment type="caution">
    <text evidence="6">The sequence shown here is derived from an EMBL/GenBank/DDBJ whole genome shotgun (WGS) entry which is preliminary data.</text>
</comment>
<sequence>MNSVTNSASDQPAVKNADAQAMISAQGLTKYYGEFIAATDVSFSVSRGQVAAFLGPNGAGKSTTMKMLTGFLSPTRGRASIGGYDVFEDRLEAAQMLGYLPENGPLYAEMTPKAMMKYCARIRGMSAGDTAARIDYVVDRCSLGTVWEKPVGKLSKGFRQRVGMAQAILHDPEVLILDEPTSGLDPNQTHQARELILSLAESKTILLSTHILAEVQAMCSRLILINNGRVILDGPIEELANGVTELEDRFRELTA</sequence>
<dbReference type="Proteomes" id="UP000316095">
    <property type="component" value="Unassembled WGS sequence"/>
</dbReference>
<proteinExistence type="inferred from homology"/>
<keyword evidence="3" id="KW-0547">Nucleotide-binding</keyword>
<keyword evidence="6" id="KW-0378">Hydrolase</keyword>
<dbReference type="PANTHER" id="PTHR43335:SF4">
    <property type="entry name" value="ABC TRANSPORTER, ATP-BINDING PROTEIN"/>
    <property type="match status" value="1"/>
</dbReference>
<reference evidence="6 7" key="1">
    <citation type="submission" date="2019-02" db="EMBL/GenBank/DDBJ databases">
        <title>Deep-cultivation of Planctomycetes and their phenomic and genomic characterization uncovers novel biology.</title>
        <authorList>
            <person name="Wiegand S."/>
            <person name="Jogler M."/>
            <person name="Boedeker C."/>
            <person name="Pinto D."/>
            <person name="Vollmers J."/>
            <person name="Rivas-Marin E."/>
            <person name="Kohn T."/>
            <person name="Peeters S.H."/>
            <person name="Heuer A."/>
            <person name="Rast P."/>
            <person name="Oberbeckmann S."/>
            <person name="Bunk B."/>
            <person name="Jeske O."/>
            <person name="Meyerdierks A."/>
            <person name="Storesund J.E."/>
            <person name="Kallscheuer N."/>
            <person name="Luecker S."/>
            <person name="Lage O.M."/>
            <person name="Pohl T."/>
            <person name="Merkel B.J."/>
            <person name="Hornburger P."/>
            <person name="Mueller R.-W."/>
            <person name="Bruemmer F."/>
            <person name="Labrenz M."/>
            <person name="Spormann A.M."/>
            <person name="Op Den Camp H."/>
            <person name="Overmann J."/>
            <person name="Amann R."/>
            <person name="Jetten M.S.M."/>
            <person name="Mascher T."/>
            <person name="Medema M.H."/>
            <person name="Devos D.P."/>
            <person name="Kaster A.-K."/>
            <person name="Ovreas L."/>
            <person name="Rohde M."/>
            <person name="Galperin M.Y."/>
            <person name="Jogler C."/>
        </authorList>
    </citation>
    <scope>NUCLEOTIDE SEQUENCE [LARGE SCALE GENOMIC DNA]</scope>
    <source>
        <strain evidence="6 7">Pan54</strain>
    </source>
</reference>
<dbReference type="SMART" id="SM00382">
    <property type="entry name" value="AAA"/>
    <property type="match status" value="1"/>
</dbReference>
<dbReference type="InterPro" id="IPR003439">
    <property type="entry name" value="ABC_transporter-like_ATP-bd"/>
</dbReference>
<dbReference type="AlphaFoldDB" id="A0A5C5XDB5"/>
<dbReference type="CDD" id="cd03230">
    <property type="entry name" value="ABC_DR_subfamily_A"/>
    <property type="match status" value="1"/>
</dbReference>
<organism evidence="6 7">
    <name type="scientific">Rubinisphaera italica</name>
    <dbReference type="NCBI Taxonomy" id="2527969"/>
    <lineage>
        <taxon>Bacteria</taxon>
        <taxon>Pseudomonadati</taxon>
        <taxon>Planctomycetota</taxon>
        <taxon>Planctomycetia</taxon>
        <taxon>Planctomycetales</taxon>
        <taxon>Planctomycetaceae</taxon>
        <taxon>Rubinisphaera</taxon>
    </lineage>
</organism>
<evidence type="ECO:0000256" key="2">
    <source>
        <dbReference type="ARBA" id="ARBA00022448"/>
    </source>
</evidence>
<comment type="similarity">
    <text evidence="1">Belongs to the ABC transporter superfamily.</text>
</comment>
<dbReference type="InterPro" id="IPR003593">
    <property type="entry name" value="AAA+_ATPase"/>
</dbReference>
<dbReference type="InterPro" id="IPR027417">
    <property type="entry name" value="P-loop_NTPase"/>
</dbReference>
<evidence type="ECO:0000256" key="4">
    <source>
        <dbReference type="ARBA" id="ARBA00022840"/>
    </source>
</evidence>
<dbReference type="EC" id="3.6.3.-" evidence="6"/>
<dbReference type="EMBL" id="SJPG01000001">
    <property type="protein sequence ID" value="TWT61086.1"/>
    <property type="molecule type" value="Genomic_DNA"/>
</dbReference>
<evidence type="ECO:0000256" key="3">
    <source>
        <dbReference type="ARBA" id="ARBA00022741"/>
    </source>
</evidence>
<name>A0A5C5XDB5_9PLAN</name>
<dbReference type="Pfam" id="PF00005">
    <property type="entry name" value="ABC_tran"/>
    <property type="match status" value="1"/>
</dbReference>
<gene>
    <name evidence="6" type="primary">yxlF_2</name>
    <name evidence="6" type="ORF">Pan54_18200</name>
</gene>
<keyword evidence="4 6" id="KW-0067">ATP-binding</keyword>
<evidence type="ECO:0000313" key="7">
    <source>
        <dbReference type="Proteomes" id="UP000316095"/>
    </source>
</evidence>
<accession>A0A5C5XDB5</accession>